<dbReference type="Proteomes" id="UP000433652">
    <property type="component" value="Unassembled WGS sequence"/>
</dbReference>
<gene>
    <name evidence="3" type="ORF">GRI89_13050</name>
</gene>
<keyword evidence="2" id="KW-1133">Transmembrane helix</keyword>
<evidence type="ECO:0000313" key="3">
    <source>
        <dbReference type="EMBL" id="MXO60466.1"/>
    </source>
</evidence>
<evidence type="ECO:0000256" key="2">
    <source>
        <dbReference type="SAM" id="Phobius"/>
    </source>
</evidence>
<keyword evidence="2" id="KW-0812">Transmembrane</keyword>
<reference evidence="3 4" key="1">
    <citation type="submission" date="2019-12" db="EMBL/GenBank/DDBJ databases">
        <title>Genomic-based taxomic classification of the family Erythrobacteraceae.</title>
        <authorList>
            <person name="Xu L."/>
        </authorList>
    </citation>
    <scope>NUCLEOTIDE SEQUENCE [LARGE SCALE GENOMIC DNA]</scope>
    <source>
        <strain evidence="3 4">MCCC 1K01500</strain>
    </source>
</reference>
<feature type="transmembrane region" description="Helical" evidence="2">
    <location>
        <begin position="116"/>
        <end position="139"/>
    </location>
</feature>
<dbReference type="OrthoDB" id="981491at2"/>
<feature type="region of interest" description="Disordered" evidence="1">
    <location>
        <begin position="155"/>
        <end position="190"/>
    </location>
</feature>
<dbReference type="EMBL" id="WTYM01000052">
    <property type="protein sequence ID" value="MXO60466.1"/>
    <property type="molecule type" value="Genomic_DNA"/>
</dbReference>
<dbReference type="AlphaFoldDB" id="A0A6I4SZZ6"/>
<sequence length="190" mass="20731">MFFFISSWIQFDRLSASINAAQDDPIATVFSDYEAKNPTPDIDYLKWKTRTLLERDVIGHRYRQVNATLLLRAWTCHLGFLTGMILSFIGGIFILTKLSEDVTQIGAEGGGLKGSLATSSPGIVLTVVGGVLMGITLVADYQFTTRDIPAYIGPEGHGGAALPQDLPDLSDETSRKEEEADLFKSQGEAK</sequence>
<keyword evidence="2" id="KW-0472">Membrane</keyword>
<name>A0A6I4SZZ6_9SPHN</name>
<keyword evidence="4" id="KW-1185">Reference proteome</keyword>
<proteinExistence type="predicted"/>
<accession>A0A6I4SZZ6</accession>
<evidence type="ECO:0000313" key="4">
    <source>
        <dbReference type="Proteomes" id="UP000433652"/>
    </source>
</evidence>
<protein>
    <submittedName>
        <fullName evidence="3">Uncharacterized protein</fullName>
    </submittedName>
</protein>
<comment type="caution">
    <text evidence="3">The sequence shown here is derived from an EMBL/GenBank/DDBJ whole genome shotgun (WGS) entry which is preliminary data.</text>
</comment>
<organism evidence="3 4">
    <name type="scientific">Croceibacterium salegens</name>
    <dbReference type="NCBI Taxonomy" id="1737568"/>
    <lineage>
        <taxon>Bacteria</taxon>
        <taxon>Pseudomonadati</taxon>
        <taxon>Pseudomonadota</taxon>
        <taxon>Alphaproteobacteria</taxon>
        <taxon>Sphingomonadales</taxon>
        <taxon>Erythrobacteraceae</taxon>
        <taxon>Croceibacterium</taxon>
    </lineage>
</organism>
<feature type="transmembrane region" description="Helical" evidence="2">
    <location>
        <begin position="69"/>
        <end position="96"/>
    </location>
</feature>
<evidence type="ECO:0000256" key="1">
    <source>
        <dbReference type="SAM" id="MobiDB-lite"/>
    </source>
</evidence>
<feature type="compositionally biased region" description="Basic and acidic residues" evidence="1">
    <location>
        <begin position="172"/>
        <end position="190"/>
    </location>
</feature>